<comment type="similarity">
    <text evidence="1 4">Belongs to the glycosyl hydrolase 17 family.</text>
</comment>
<evidence type="ECO:0000313" key="7">
    <source>
        <dbReference type="EMBL" id="PHT55083.1"/>
    </source>
</evidence>
<dbReference type="EMBL" id="MLFT02000002">
    <property type="protein sequence ID" value="PHT55083.1"/>
    <property type="molecule type" value="Genomic_DNA"/>
</dbReference>
<organism evidence="7 8">
    <name type="scientific">Capsicum baccatum</name>
    <name type="common">Peruvian pepper</name>
    <dbReference type="NCBI Taxonomy" id="33114"/>
    <lineage>
        <taxon>Eukaryota</taxon>
        <taxon>Viridiplantae</taxon>
        <taxon>Streptophyta</taxon>
        <taxon>Embryophyta</taxon>
        <taxon>Tracheophyta</taxon>
        <taxon>Spermatophyta</taxon>
        <taxon>Magnoliopsida</taxon>
        <taxon>eudicotyledons</taxon>
        <taxon>Gunneridae</taxon>
        <taxon>Pentapetalae</taxon>
        <taxon>asterids</taxon>
        <taxon>lamiids</taxon>
        <taxon>Solanales</taxon>
        <taxon>Solanaceae</taxon>
        <taxon>Solanoideae</taxon>
        <taxon>Capsiceae</taxon>
        <taxon>Capsicum</taxon>
    </lineage>
</organism>
<feature type="region of interest" description="Disordered" evidence="5">
    <location>
        <begin position="16"/>
        <end position="37"/>
    </location>
</feature>
<evidence type="ECO:0000256" key="5">
    <source>
        <dbReference type="SAM" id="MobiDB-lite"/>
    </source>
</evidence>
<keyword evidence="8" id="KW-1185">Reference proteome</keyword>
<dbReference type="AlphaFoldDB" id="A0A2G2XC72"/>
<protein>
    <submittedName>
        <fullName evidence="7">Glucan endo-1,3-beta-glucosidase 6</fullName>
    </submittedName>
</protein>
<evidence type="ECO:0000256" key="1">
    <source>
        <dbReference type="ARBA" id="ARBA00008773"/>
    </source>
</evidence>
<accession>A0A2G2XC72</accession>
<reference evidence="7 8" key="1">
    <citation type="journal article" date="2017" name="Genome Biol.">
        <title>New reference genome sequences of hot pepper reveal the massive evolution of plant disease-resistance genes by retroduplication.</title>
        <authorList>
            <person name="Kim S."/>
            <person name="Park J."/>
            <person name="Yeom S.I."/>
            <person name="Kim Y.M."/>
            <person name="Seo E."/>
            <person name="Kim K.T."/>
            <person name="Kim M.S."/>
            <person name="Lee J.M."/>
            <person name="Cheong K."/>
            <person name="Shin H.S."/>
            <person name="Kim S.B."/>
            <person name="Han K."/>
            <person name="Lee J."/>
            <person name="Park M."/>
            <person name="Lee H.A."/>
            <person name="Lee H.Y."/>
            <person name="Lee Y."/>
            <person name="Oh S."/>
            <person name="Lee J.H."/>
            <person name="Choi E."/>
            <person name="Choi E."/>
            <person name="Lee S.E."/>
            <person name="Jeon J."/>
            <person name="Kim H."/>
            <person name="Choi G."/>
            <person name="Song H."/>
            <person name="Lee J."/>
            <person name="Lee S.C."/>
            <person name="Kwon J.K."/>
            <person name="Lee H.Y."/>
            <person name="Koo N."/>
            <person name="Hong Y."/>
            <person name="Kim R.W."/>
            <person name="Kang W.H."/>
            <person name="Huh J.H."/>
            <person name="Kang B.C."/>
            <person name="Yang T.J."/>
            <person name="Lee Y.H."/>
            <person name="Bennetzen J.L."/>
            <person name="Choi D."/>
        </authorList>
    </citation>
    <scope>NUCLEOTIDE SEQUENCE [LARGE SCALE GENOMIC DNA]</scope>
    <source>
        <strain evidence="8">cv. PBC81</strain>
    </source>
</reference>
<dbReference type="GO" id="GO:0004553">
    <property type="term" value="F:hydrolase activity, hydrolyzing O-glycosyl compounds"/>
    <property type="evidence" value="ECO:0007669"/>
    <property type="project" value="InterPro"/>
</dbReference>
<dbReference type="STRING" id="33114.A0A2G2XC72"/>
<evidence type="ECO:0000256" key="4">
    <source>
        <dbReference type="RuleBase" id="RU004335"/>
    </source>
</evidence>
<dbReference type="InterPro" id="IPR000490">
    <property type="entry name" value="Glyco_hydro_17"/>
</dbReference>
<evidence type="ECO:0000313" key="8">
    <source>
        <dbReference type="Proteomes" id="UP000224567"/>
    </source>
</evidence>
<dbReference type="Proteomes" id="UP000224567">
    <property type="component" value="Unassembled WGS sequence"/>
</dbReference>
<dbReference type="GO" id="GO:0005975">
    <property type="term" value="P:carbohydrate metabolic process"/>
    <property type="evidence" value="ECO:0007669"/>
    <property type="project" value="InterPro"/>
</dbReference>
<dbReference type="Gene3D" id="3.20.20.80">
    <property type="entry name" value="Glycosidases"/>
    <property type="match status" value="1"/>
</dbReference>
<comment type="caution">
    <text evidence="7">The sequence shown here is derived from an EMBL/GenBank/DDBJ whole genome shotgun (WGS) entry which is preliminary data.</text>
</comment>
<dbReference type="Pfam" id="PF00332">
    <property type="entry name" value="Glyco_hydro_17"/>
    <property type="match status" value="1"/>
</dbReference>
<evidence type="ECO:0000256" key="2">
    <source>
        <dbReference type="ARBA" id="ARBA00022801"/>
    </source>
</evidence>
<sequence>MELRLLATEGTGRRLGDAAAGDRAAEINSTDNGESNSKEYKLEELEAIKMQQNRKVNDKLDHYNELHLSMTFKDKKEAKRVVDLYALTNKKSLRVKQNDRTRLSYTCENGCPFVILVSLDGKGPRFKVKTSIEKHTCEDAFTNPRATTSSLSQYFKGTGRCSEKCPSFNPPHHRYCVRHVEANWMKRFRSGEMKKLLWWASWSTYEKDFKDQLSALGALSEEVVKYLLKFNPVRWCRAYMGTIYKNQILDNNFTESFNSWILEPSGKPILKMLEEIRVKIMNRLKEKKTQVSKWKEIFSPKCMELFIAHKKIAQLCTVNFNGDIGYEMSEGCHWVESSIGVNWGTISLHKMPPLTVVNLLKENKIQKVKLFNADSDVMKGLMGSGLKVMVGIPNDMLAILSSSSSAVDL</sequence>
<dbReference type="Pfam" id="PF03108">
    <property type="entry name" value="DBD_Tnp_Mut"/>
    <property type="match status" value="1"/>
</dbReference>
<evidence type="ECO:0000259" key="6">
    <source>
        <dbReference type="Pfam" id="PF03108"/>
    </source>
</evidence>
<dbReference type="PANTHER" id="PTHR31973:SF189">
    <property type="entry name" value="TRANSPOSASE, MUDR, PLANT, MULE TRANSPOSASE DOMAIN PROTEIN-RELATED"/>
    <property type="match status" value="1"/>
</dbReference>
<reference evidence="8" key="2">
    <citation type="journal article" date="2017" name="J. Anim. Genet.">
        <title>Multiple reference genome sequences of hot pepper reveal the massive evolution of plant disease resistance genes by retroduplication.</title>
        <authorList>
            <person name="Kim S."/>
            <person name="Park J."/>
            <person name="Yeom S.-I."/>
            <person name="Kim Y.-M."/>
            <person name="Seo E."/>
            <person name="Kim K.-T."/>
            <person name="Kim M.-S."/>
            <person name="Lee J.M."/>
            <person name="Cheong K."/>
            <person name="Shin H.-S."/>
            <person name="Kim S.-B."/>
            <person name="Han K."/>
            <person name="Lee J."/>
            <person name="Park M."/>
            <person name="Lee H.-A."/>
            <person name="Lee H.-Y."/>
            <person name="Lee Y."/>
            <person name="Oh S."/>
            <person name="Lee J.H."/>
            <person name="Choi E."/>
            <person name="Choi E."/>
            <person name="Lee S.E."/>
            <person name="Jeon J."/>
            <person name="Kim H."/>
            <person name="Choi G."/>
            <person name="Song H."/>
            <person name="Lee J."/>
            <person name="Lee S.-C."/>
            <person name="Kwon J.-K."/>
            <person name="Lee H.-Y."/>
            <person name="Koo N."/>
            <person name="Hong Y."/>
            <person name="Kim R.W."/>
            <person name="Kang W.-H."/>
            <person name="Huh J.H."/>
            <person name="Kang B.-C."/>
            <person name="Yang T.-J."/>
            <person name="Lee Y.-H."/>
            <person name="Bennetzen J.L."/>
            <person name="Choi D."/>
        </authorList>
    </citation>
    <scope>NUCLEOTIDE SEQUENCE [LARGE SCALE GENOMIC DNA]</scope>
    <source>
        <strain evidence="8">cv. PBC81</strain>
    </source>
</reference>
<dbReference type="InterPro" id="IPR004332">
    <property type="entry name" value="Transposase_MuDR"/>
</dbReference>
<feature type="domain" description="Transposase MuDR plant" evidence="6">
    <location>
        <begin position="70"/>
        <end position="118"/>
    </location>
</feature>
<dbReference type="OrthoDB" id="1305728at2759"/>
<name>A0A2G2XC72_CAPBA</name>
<keyword evidence="3" id="KW-0326">Glycosidase</keyword>
<dbReference type="InterPro" id="IPR017853">
    <property type="entry name" value="GH"/>
</dbReference>
<keyword evidence="2" id="KW-0378">Hydrolase</keyword>
<proteinExistence type="inferred from homology"/>
<dbReference type="SUPFAM" id="SSF51445">
    <property type="entry name" value="(Trans)glycosidases"/>
    <property type="match status" value="1"/>
</dbReference>
<gene>
    <name evidence="7" type="ORF">CQW23_03569</name>
</gene>
<dbReference type="PANTHER" id="PTHR31973">
    <property type="entry name" value="POLYPROTEIN, PUTATIVE-RELATED"/>
    <property type="match status" value="1"/>
</dbReference>
<evidence type="ECO:0000256" key="3">
    <source>
        <dbReference type="ARBA" id="ARBA00023295"/>
    </source>
</evidence>